<dbReference type="Gene3D" id="3.40.50.850">
    <property type="entry name" value="Isochorismatase-like"/>
    <property type="match status" value="1"/>
</dbReference>
<dbReference type="GO" id="GO:0016787">
    <property type="term" value="F:hydrolase activity"/>
    <property type="evidence" value="ECO:0007669"/>
    <property type="project" value="UniProtKB-KW"/>
</dbReference>
<keyword evidence="4" id="KW-1185">Reference proteome</keyword>
<dbReference type="CDD" id="cd00431">
    <property type="entry name" value="cysteine_hydrolases"/>
    <property type="match status" value="1"/>
</dbReference>
<dbReference type="Proteomes" id="UP001595799">
    <property type="component" value="Unassembled WGS sequence"/>
</dbReference>
<dbReference type="InterPro" id="IPR036380">
    <property type="entry name" value="Isochorismatase-like_sf"/>
</dbReference>
<feature type="domain" description="Isochorismatase-like" evidence="2">
    <location>
        <begin position="22"/>
        <end position="209"/>
    </location>
</feature>
<sequence length="215" mass="24200">MDSAETLVANEIPHSQRLINPALLVIDMQNDFVREGAPLEVPDARATVQPINRLIGKFRERGHPIVFTRFLARQAPDLLWLWSPQCRPETKCCWKDHIRSYPDAPHPLQCAQVIDELAPGAGDVVIDKYGYGAFHDTDLDKRLRALDVKSILVTGTVTQICIEESAREAFHFGYRTTIVSDAVSSFAPDLHAATLKNFAMKFGWTTDTDTLLQWL</sequence>
<dbReference type="PRINTS" id="PR01398">
    <property type="entry name" value="ISCHRISMTASE"/>
</dbReference>
<dbReference type="PANTHER" id="PTHR43540:SF6">
    <property type="entry name" value="ISOCHORISMATASE-LIKE DOMAIN-CONTAINING PROTEIN"/>
    <property type="match status" value="1"/>
</dbReference>
<gene>
    <name evidence="3" type="ORF">ACFOW6_02270</name>
</gene>
<keyword evidence="1 3" id="KW-0378">Hydrolase</keyword>
<dbReference type="PANTHER" id="PTHR43540">
    <property type="entry name" value="PEROXYUREIDOACRYLATE/UREIDOACRYLATE AMIDOHYDROLASE-RELATED"/>
    <property type="match status" value="1"/>
</dbReference>
<dbReference type="Pfam" id="PF00857">
    <property type="entry name" value="Isochorismatase"/>
    <property type="match status" value="1"/>
</dbReference>
<dbReference type="InterPro" id="IPR050272">
    <property type="entry name" value="Isochorismatase-like_hydrls"/>
</dbReference>
<dbReference type="EMBL" id="JBHSCW010000001">
    <property type="protein sequence ID" value="MFC4350362.1"/>
    <property type="molecule type" value="Genomic_DNA"/>
</dbReference>
<evidence type="ECO:0000313" key="3">
    <source>
        <dbReference type="EMBL" id="MFC4350362.1"/>
    </source>
</evidence>
<evidence type="ECO:0000259" key="2">
    <source>
        <dbReference type="Pfam" id="PF00857"/>
    </source>
</evidence>
<name>A0ABV8UGF2_9PROT</name>
<proteinExistence type="predicted"/>
<comment type="caution">
    <text evidence="3">The sequence shown here is derived from an EMBL/GenBank/DDBJ whole genome shotgun (WGS) entry which is preliminary data.</text>
</comment>
<dbReference type="InterPro" id="IPR016291">
    <property type="entry name" value="Isochorismatase"/>
</dbReference>
<reference evidence="4" key="1">
    <citation type="journal article" date="2019" name="Int. J. Syst. Evol. Microbiol.">
        <title>The Global Catalogue of Microorganisms (GCM) 10K type strain sequencing project: providing services to taxonomists for standard genome sequencing and annotation.</title>
        <authorList>
            <consortium name="The Broad Institute Genomics Platform"/>
            <consortium name="The Broad Institute Genome Sequencing Center for Infectious Disease"/>
            <person name="Wu L."/>
            <person name="Ma J."/>
        </authorList>
    </citation>
    <scope>NUCLEOTIDE SEQUENCE [LARGE SCALE GENOMIC DNA]</scope>
    <source>
        <strain evidence="4">CECT 8472</strain>
    </source>
</reference>
<evidence type="ECO:0000256" key="1">
    <source>
        <dbReference type="ARBA" id="ARBA00022801"/>
    </source>
</evidence>
<accession>A0ABV8UGF2</accession>
<dbReference type="SUPFAM" id="SSF52499">
    <property type="entry name" value="Isochorismatase-like hydrolases"/>
    <property type="match status" value="1"/>
</dbReference>
<dbReference type="InterPro" id="IPR000868">
    <property type="entry name" value="Isochorismatase-like_dom"/>
</dbReference>
<organism evidence="3 4">
    <name type="scientific">Fodinicurvata halophila</name>
    <dbReference type="NCBI Taxonomy" id="1419723"/>
    <lineage>
        <taxon>Bacteria</taxon>
        <taxon>Pseudomonadati</taxon>
        <taxon>Pseudomonadota</taxon>
        <taxon>Alphaproteobacteria</taxon>
        <taxon>Rhodospirillales</taxon>
        <taxon>Rhodovibrionaceae</taxon>
        <taxon>Fodinicurvata</taxon>
    </lineage>
</organism>
<dbReference type="RefSeq" id="WP_382420701.1">
    <property type="nucleotide sequence ID" value="NZ_JBHSCW010000001.1"/>
</dbReference>
<protein>
    <submittedName>
        <fullName evidence="3">Cysteine hydrolase family protein</fullName>
    </submittedName>
</protein>
<evidence type="ECO:0000313" key="4">
    <source>
        <dbReference type="Proteomes" id="UP001595799"/>
    </source>
</evidence>